<dbReference type="EMBL" id="CP002629">
    <property type="protein sequence ID" value="AEB08951.1"/>
    <property type="molecule type" value="Genomic_DNA"/>
</dbReference>
<reference evidence="1 2" key="1">
    <citation type="journal article" date="2011" name="Stand. Genomic Sci.">
        <title>Complete genome sequence of the acetate-degrading sulfate reducer Desulfobacca acetoxidans type strain (ASRB2).</title>
        <authorList>
            <person name="Goker M."/>
            <person name="Teshima H."/>
            <person name="Lapidus A."/>
            <person name="Nolan M."/>
            <person name="Lucas S."/>
            <person name="Hammon N."/>
            <person name="Deshpande S."/>
            <person name="Cheng J.F."/>
            <person name="Tapia R."/>
            <person name="Han C."/>
            <person name="Goodwin L."/>
            <person name="Pitluck S."/>
            <person name="Huntemann M."/>
            <person name="Liolios K."/>
            <person name="Ivanova N."/>
            <person name="Pagani I."/>
            <person name="Mavromatis K."/>
            <person name="Ovchinikova G."/>
            <person name="Pati A."/>
            <person name="Chen A."/>
            <person name="Palaniappan K."/>
            <person name="Land M."/>
            <person name="Hauser L."/>
            <person name="Brambilla E.M."/>
            <person name="Rohde M."/>
            <person name="Spring S."/>
            <person name="Detter J.C."/>
            <person name="Woyke T."/>
            <person name="Bristow J."/>
            <person name="Eisen J.A."/>
            <person name="Markowitz V."/>
            <person name="Hugenholtz P."/>
            <person name="Kyrpides N.C."/>
            <person name="Klenk H.P."/>
        </authorList>
    </citation>
    <scope>NUCLEOTIDE SEQUENCE [LARGE SCALE GENOMIC DNA]</scope>
    <source>
        <strain evidence="2">ATCC 700848 / DSM 11109 / ASRB2</strain>
    </source>
</reference>
<dbReference type="AlphaFoldDB" id="F2NHA9"/>
<name>F2NHA9_DESAR</name>
<protein>
    <submittedName>
        <fullName evidence="1">Uncharacterized protein</fullName>
    </submittedName>
</protein>
<dbReference type="KEGG" id="dao:Desac_1087"/>
<dbReference type="HOGENOM" id="CLU_073077_0_0_7"/>
<evidence type="ECO:0000313" key="2">
    <source>
        <dbReference type="Proteomes" id="UP000000483"/>
    </source>
</evidence>
<keyword evidence="2" id="KW-1185">Reference proteome</keyword>
<sequence>MPDRHQRTDPGSGPSLFTIGFSTHRLESLPFAHREMTQHQAIVLEEPPSPILTAVLSGEVDVEEYLWEMEAEFPEFGRQQLAILQEIWHQKRAIRQIEPYLERLVQIHDLFAQDATPAEVMARSELKEVYQMEREASAALLKFYQVSLLAPFSQVVESVQRFARQDAARFRLRDALRAQALTGLAGHFETIYVEAGYLHLALPGELYRRLNGTGKVRSVFLLKEAARCRSPHPLVFGPGDILTIHHLFRRPLTPEREKLLAAQSLIYIKVLSKEEIPASDSPTPHLDEELHLNQLVRRLAYEDCERLYPRLKRATPPVALKELEHFLLI</sequence>
<accession>F2NHA9</accession>
<gene>
    <name evidence="1" type="ordered locus">Desac_1087</name>
</gene>
<dbReference type="Proteomes" id="UP000000483">
    <property type="component" value="Chromosome"/>
</dbReference>
<proteinExistence type="predicted"/>
<organism evidence="1 2">
    <name type="scientific">Desulfobacca acetoxidans (strain ATCC 700848 / DSM 11109 / ASRB2)</name>
    <dbReference type="NCBI Taxonomy" id="880072"/>
    <lineage>
        <taxon>Bacteria</taxon>
        <taxon>Pseudomonadati</taxon>
        <taxon>Thermodesulfobacteriota</taxon>
        <taxon>Desulfobaccia</taxon>
        <taxon>Desulfobaccales</taxon>
        <taxon>Desulfobaccaceae</taxon>
        <taxon>Desulfobacca</taxon>
    </lineage>
</organism>
<reference evidence="2" key="2">
    <citation type="submission" date="2011-03" db="EMBL/GenBank/DDBJ databases">
        <title>The complete genome of Desulfobacca acetoxidans DSM 11109.</title>
        <authorList>
            <consortium name="US DOE Joint Genome Institute (JGI-PGF)"/>
            <person name="Lucas S."/>
            <person name="Copeland A."/>
            <person name="Lapidus A."/>
            <person name="Bruce D."/>
            <person name="Goodwin L."/>
            <person name="Pitluck S."/>
            <person name="Peters L."/>
            <person name="Kyrpides N."/>
            <person name="Mavromatis K."/>
            <person name="Ivanova N."/>
            <person name="Ovchinnikova G."/>
            <person name="Teshima H."/>
            <person name="Detter J.C."/>
            <person name="Han C."/>
            <person name="Land M."/>
            <person name="Hauser L."/>
            <person name="Markowitz V."/>
            <person name="Cheng J.-F."/>
            <person name="Hugenholtz P."/>
            <person name="Woyke T."/>
            <person name="Wu D."/>
            <person name="Spring S."/>
            <person name="Schueler E."/>
            <person name="Brambilla E."/>
            <person name="Klenk H.-P."/>
            <person name="Eisen J.A."/>
        </authorList>
    </citation>
    <scope>NUCLEOTIDE SEQUENCE [LARGE SCALE GENOMIC DNA]</scope>
    <source>
        <strain evidence="2">ATCC 700848 / DSM 11109 / ASRB2</strain>
    </source>
</reference>
<dbReference type="eggNOG" id="ENOG5030C51">
    <property type="taxonomic scope" value="Bacteria"/>
</dbReference>
<evidence type="ECO:0000313" key="1">
    <source>
        <dbReference type="EMBL" id="AEB08951.1"/>
    </source>
</evidence>